<feature type="transmembrane region" description="Helical" evidence="6">
    <location>
        <begin position="30"/>
        <end position="48"/>
    </location>
</feature>
<evidence type="ECO:0000313" key="7">
    <source>
        <dbReference type="EMBL" id="HDQ88734.1"/>
    </source>
</evidence>
<evidence type="ECO:0000256" key="1">
    <source>
        <dbReference type="ARBA" id="ARBA00004651"/>
    </source>
</evidence>
<gene>
    <name evidence="7" type="ORF">ENN92_01140</name>
</gene>
<evidence type="ECO:0000256" key="6">
    <source>
        <dbReference type="SAM" id="Phobius"/>
    </source>
</evidence>
<feature type="transmembrane region" description="Helical" evidence="6">
    <location>
        <begin position="99"/>
        <end position="120"/>
    </location>
</feature>
<keyword evidence="2" id="KW-1003">Cell membrane</keyword>
<organism evidence="7">
    <name type="scientific">candidate division WWE3 bacterium</name>
    <dbReference type="NCBI Taxonomy" id="2053526"/>
    <lineage>
        <taxon>Bacteria</taxon>
        <taxon>Katanobacteria</taxon>
    </lineage>
</organism>
<keyword evidence="4 6" id="KW-1133">Transmembrane helix</keyword>
<keyword evidence="3 6" id="KW-0812">Transmembrane</keyword>
<evidence type="ECO:0000256" key="3">
    <source>
        <dbReference type="ARBA" id="ARBA00022692"/>
    </source>
</evidence>
<dbReference type="Proteomes" id="UP000886066">
    <property type="component" value="Unassembled WGS sequence"/>
</dbReference>
<evidence type="ECO:0000256" key="4">
    <source>
        <dbReference type="ARBA" id="ARBA00022989"/>
    </source>
</evidence>
<proteinExistence type="predicted"/>
<evidence type="ECO:0000256" key="2">
    <source>
        <dbReference type="ARBA" id="ARBA00022475"/>
    </source>
</evidence>
<comment type="caution">
    <text evidence="7">The sequence shown here is derived from an EMBL/GenBank/DDBJ whole genome shotgun (WGS) entry which is preliminary data.</text>
</comment>
<dbReference type="AlphaFoldDB" id="A0A7C1HCZ8"/>
<sequence>MVLLYTIPAVIKSFFAPLLILGILKPTLSLTTGVFGLSIFSGVILMAFNNPLKKLQMKLNLELLKPAWPAGVSQIITEMWPALSNGVAKAIEGFSDVGIFALANKVSIIFSLVSLSIFSVLLPQNAKRKKQDLKYSFDEIFILAGAILVMGVFGIIASRFVIGRFFGSQFKESLGLLNILVFAAAFNSIATFMENYFFIQEDTKKILSISLAKLGAFVLAILVLTPGMKLAGLAYAQLLAGVLAVLVTGGFIFSRPKAN</sequence>
<dbReference type="EMBL" id="DSDM01000070">
    <property type="protein sequence ID" value="HDQ88734.1"/>
    <property type="molecule type" value="Genomic_DNA"/>
</dbReference>
<protein>
    <recommendedName>
        <fullName evidence="8">Polysaccharide biosynthesis protein C-terminal domain-containing protein</fullName>
    </recommendedName>
</protein>
<feature type="transmembrane region" description="Helical" evidence="6">
    <location>
        <begin position="205"/>
        <end position="225"/>
    </location>
</feature>
<feature type="transmembrane region" description="Helical" evidence="6">
    <location>
        <begin position="140"/>
        <end position="162"/>
    </location>
</feature>
<feature type="transmembrane region" description="Helical" evidence="6">
    <location>
        <begin position="7"/>
        <end position="24"/>
    </location>
</feature>
<dbReference type="GO" id="GO:0005886">
    <property type="term" value="C:plasma membrane"/>
    <property type="evidence" value="ECO:0007669"/>
    <property type="project" value="UniProtKB-SubCell"/>
</dbReference>
<feature type="transmembrane region" description="Helical" evidence="6">
    <location>
        <begin position="174"/>
        <end position="193"/>
    </location>
</feature>
<dbReference type="InterPro" id="IPR050833">
    <property type="entry name" value="Poly_Biosynth_Transport"/>
</dbReference>
<accession>A0A7C1HCZ8</accession>
<dbReference type="PANTHER" id="PTHR30250:SF11">
    <property type="entry name" value="O-ANTIGEN TRANSPORTER-RELATED"/>
    <property type="match status" value="1"/>
</dbReference>
<keyword evidence="5 6" id="KW-0472">Membrane</keyword>
<evidence type="ECO:0000256" key="5">
    <source>
        <dbReference type="ARBA" id="ARBA00023136"/>
    </source>
</evidence>
<dbReference type="PANTHER" id="PTHR30250">
    <property type="entry name" value="PST FAMILY PREDICTED COLANIC ACID TRANSPORTER"/>
    <property type="match status" value="1"/>
</dbReference>
<comment type="subcellular location">
    <subcellularLocation>
        <location evidence="1">Cell membrane</location>
        <topology evidence="1">Multi-pass membrane protein</topology>
    </subcellularLocation>
</comment>
<evidence type="ECO:0008006" key="8">
    <source>
        <dbReference type="Google" id="ProtNLM"/>
    </source>
</evidence>
<name>A0A7C1HCZ8_UNCKA</name>
<reference evidence="7" key="1">
    <citation type="journal article" date="2020" name="mSystems">
        <title>Genome- and Community-Level Interaction Insights into Carbon Utilization and Element Cycling Functions of Hydrothermarchaeota in Hydrothermal Sediment.</title>
        <authorList>
            <person name="Zhou Z."/>
            <person name="Liu Y."/>
            <person name="Xu W."/>
            <person name="Pan J."/>
            <person name="Luo Z.H."/>
            <person name="Li M."/>
        </authorList>
    </citation>
    <scope>NUCLEOTIDE SEQUENCE [LARGE SCALE GENOMIC DNA]</scope>
    <source>
        <strain evidence="7">SpSt-1219</strain>
    </source>
</reference>
<feature type="transmembrane region" description="Helical" evidence="6">
    <location>
        <begin position="232"/>
        <end position="253"/>
    </location>
</feature>